<sequence length="479" mass="52634">MSASPLVMCYGEACVDYVASGVTQLPKWGRSHAIRSLKRYAGGNGLNCTIALATIGVTTPVPVLKLGGDADAEYIRQNLIEAGVTNRCIELGLITDPQMVTPSVVVMVQDREPADRAFLHSNPYPERDYSGKSTPSITELDGALDGIEERVRFHHFSGVGHFDALTNSRIGMIVQKIRDRCSDAVITADTVPVKALETRSLRESIKYFLEQVDYFLPSDVEAQMLTGKPALDFSEQALRLQLLYGCRNVIIKRNSAGVFCRGESGGEWIADSFPVRKVVDSTGAGDAWCAGFISALAKGQSLEDACRIGNAAGHFCLGNEGPSMGRESYADLESLVVRVEPNHRSVFISYARESSEVMHDASKSLEDLGVQCYTDVRNMQIGQIYTQIKKMIQSADAVLLIIDEESRKSAYVAAELEIAMAEKKEILPIGMKRYRDEFFSGSPVWVWVRDNFHFHELKSGGLSKGMAEVANKLQGRAKK</sequence>
<dbReference type="Pfam" id="PF00294">
    <property type="entry name" value="PfkB"/>
    <property type="match status" value="1"/>
</dbReference>
<dbReference type="OrthoDB" id="9775849at2"/>
<keyword evidence="1 5" id="KW-0808">Transferase</keyword>
<dbReference type="Gene3D" id="3.40.50.10140">
    <property type="entry name" value="Toll/interleukin-1 receptor homology (TIR) domain"/>
    <property type="match status" value="1"/>
</dbReference>
<evidence type="ECO:0000313" key="5">
    <source>
        <dbReference type="EMBL" id="QDV09329.1"/>
    </source>
</evidence>
<reference evidence="5 6" key="1">
    <citation type="submission" date="2019-02" db="EMBL/GenBank/DDBJ databases">
        <title>Deep-cultivation of Planctomycetes and their phenomic and genomic characterization uncovers novel biology.</title>
        <authorList>
            <person name="Wiegand S."/>
            <person name="Jogler M."/>
            <person name="Boedeker C."/>
            <person name="Pinto D."/>
            <person name="Vollmers J."/>
            <person name="Rivas-Marin E."/>
            <person name="Kohn T."/>
            <person name="Peeters S.H."/>
            <person name="Heuer A."/>
            <person name="Rast P."/>
            <person name="Oberbeckmann S."/>
            <person name="Bunk B."/>
            <person name="Jeske O."/>
            <person name="Meyerdierks A."/>
            <person name="Storesund J.E."/>
            <person name="Kallscheuer N."/>
            <person name="Luecker S."/>
            <person name="Lage O.M."/>
            <person name="Pohl T."/>
            <person name="Merkel B.J."/>
            <person name="Hornburger P."/>
            <person name="Mueller R.-W."/>
            <person name="Bruemmer F."/>
            <person name="Labrenz M."/>
            <person name="Spormann A.M."/>
            <person name="Op den Camp H."/>
            <person name="Overmann J."/>
            <person name="Amann R."/>
            <person name="Jetten M.S.M."/>
            <person name="Mascher T."/>
            <person name="Medema M.H."/>
            <person name="Devos D.P."/>
            <person name="Kaster A.-K."/>
            <person name="Ovreas L."/>
            <person name="Rohde M."/>
            <person name="Galperin M.Y."/>
            <person name="Jogler C."/>
        </authorList>
    </citation>
    <scope>NUCLEOTIDE SEQUENCE [LARGE SCALE GENOMIC DNA]</scope>
    <source>
        <strain evidence="5 6">Poly30</strain>
    </source>
</reference>
<dbReference type="InterPro" id="IPR002173">
    <property type="entry name" value="Carboh/pur_kinase_PfkB_CS"/>
</dbReference>
<dbReference type="EC" id="2.7.1.-" evidence="5"/>
<dbReference type="Pfam" id="PF13676">
    <property type="entry name" value="TIR_2"/>
    <property type="match status" value="1"/>
</dbReference>
<dbReference type="GO" id="GO:0005829">
    <property type="term" value="C:cytosol"/>
    <property type="evidence" value="ECO:0007669"/>
    <property type="project" value="TreeGrafter"/>
</dbReference>
<evidence type="ECO:0000259" key="3">
    <source>
        <dbReference type="Pfam" id="PF00294"/>
    </source>
</evidence>
<evidence type="ECO:0000256" key="2">
    <source>
        <dbReference type="ARBA" id="ARBA00022777"/>
    </source>
</evidence>
<feature type="domain" description="Carbohydrate kinase PfkB" evidence="3">
    <location>
        <begin position="6"/>
        <end position="323"/>
    </location>
</feature>
<dbReference type="AlphaFoldDB" id="A0A518EZ19"/>
<gene>
    <name evidence="5" type="primary">ydjH_2</name>
    <name evidence="5" type="ORF">Poly30_48870</name>
</gene>
<dbReference type="InterPro" id="IPR029056">
    <property type="entry name" value="Ribokinase-like"/>
</dbReference>
<dbReference type="EMBL" id="CP036434">
    <property type="protein sequence ID" value="QDV09329.1"/>
    <property type="molecule type" value="Genomic_DNA"/>
</dbReference>
<dbReference type="Gene3D" id="3.40.1190.20">
    <property type="match status" value="1"/>
</dbReference>
<dbReference type="PROSITE" id="PS00584">
    <property type="entry name" value="PFKB_KINASES_2"/>
    <property type="match status" value="1"/>
</dbReference>
<proteinExistence type="predicted"/>
<dbReference type="RefSeq" id="WP_145203504.1">
    <property type="nucleotide sequence ID" value="NZ_CP036434.1"/>
</dbReference>
<protein>
    <submittedName>
        <fullName evidence="5">Putative sugar kinase YdjH</fullName>
        <ecNumber evidence="5">2.7.1.-</ecNumber>
    </submittedName>
</protein>
<evidence type="ECO:0000259" key="4">
    <source>
        <dbReference type="Pfam" id="PF13676"/>
    </source>
</evidence>
<dbReference type="PANTHER" id="PTHR10584">
    <property type="entry name" value="SUGAR KINASE"/>
    <property type="match status" value="1"/>
</dbReference>
<dbReference type="SUPFAM" id="SSF53613">
    <property type="entry name" value="Ribokinase-like"/>
    <property type="match status" value="1"/>
</dbReference>
<organism evidence="5 6">
    <name type="scientific">Saltatorellus ferox</name>
    <dbReference type="NCBI Taxonomy" id="2528018"/>
    <lineage>
        <taxon>Bacteria</taxon>
        <taxon>Pseudomonadati</taxon>
        <taxon>Planctomycetota</taxon>
        <taxon>Planctomycetia</taxon>
        <taxon>Planctomycetia incertae sedis</taxon>
        <taxon>Saltatorellus</taxon>
    </lineage>
</organism>
<accession>A0A518EZ19</accession>
<dbReference type="PANTHER" id="PTHR10584:SF166">
    <property type="entry name" value="RIBOKINASE"/>
    <property type="match status" value="1"/>
</dbReference>
<dbReference type="GO" id="GO:0007165">
    <property type="term" value="P:signal transduction"/>
    <property type="evidence" value="ECO:0007669"/>
    <property type="project" value="InterPro"/>
</dbReference>
<feature type="domain" description="TIR" evidence="4">
    <location>
        <begin position="346"/>
        <end position="437"/>
    </location>
</feature>
<evidence type="ECO:0000256" key="1">
    <source>
        <dbReference type="ARBA" id="ARBA00022679"/>
    </source>
</evidence>
<keyword evidence="2 5" id="KW-0418">Kinase</keyword>
<name>A0A518EZ19_9BACT</name>
<dbReference type="InterPro" id="IPR000157">
    <property type="entry name" value="TIR_dom"/>
</dbReference>
<dbReference type="SUPFAM" id="SSF52200">
    <property type="entry name" value="Toll/Interleukin receptor TIR domain"/>
    <property type="match status" value="1"/>
</dbReference>
<dbReference type="InterPro" id="IPR035897">
    <property type="entry name" value="Toll_tir_struct_dom_sf"/>
</dbReference>
<dbReference type="GO" id="GO:0016301">
    <property type="term" value="F:kinase activity"/>
    <property type="evidence" value="ECO:0007669"/>
    <property type="project" value="UniProtKB-KW"/>
</dbReference>
<dbReference type="Proteomes" id="UP000320390">
    <property type="component" value="Chromosome"/>
</dbReference>
<evidence type="ECO:0000313" key="6">
    <source>
        <dbReference type="Proteomes" id="UP000320390"/>
    </source>
</evidence>
<keyword evidence="6" id="KW-1185">Reference proteome</keyword>
<dbReference type="InterPro" id="IPR011611">
    <property type="entry name" value="PfkB_dom"/>
</dbReference>